<evidence type="ECO:0000256" key="4">
    <source>
        <dbReference type="ARBA" id="ARBA00022692"/>
    </source>
</evidence>
<dbReference type="InterPro" id="IPR050809">
    <property type="entry name" value="UgpAE/MalFG_permease"/>
</dbReference>
<keyword evidence="3" id="KW-1003">Cell membrane</keyword>
<evidence type="ECO:0000259" key="8">
    <source>
        <dbReference type="PROSITE" id="PS50928"/>
    </source>
</evidence>
<name>I0BFT7_9BACL</name>
<reference evidence="9 10" key="1">
    <citation type="submission" date="2013-06" db="EMBL/GenBank/DDBJ databases">
        <title>Complete genome sequence of Paenibacillus mucilaginosus K02.</title>
        <authorList>
            <person name="Xiao B."/>
            <person name="Sun L."/>
            <person name="Xiao L."/>
            <person name="Lian B."/>
        </authorList>
    </citation>
    <scope>NUCLEOTIDE SEQUENCE [LARGE SCALE GENOMIC DNA]</scope>
    <source>
        <strain evidence="9 10">K02</strain>
    </source>
</reference>
<protein>
    <submittedName>
        <fullName evidence="9">Sugar ABC transporter permease</fullName>
    </submittedName>
</protein>
<evidence type="ECO:0000256" key="3">
    <source>
        <dbReference type="ARBA" id="ARBA00022475"/>
    </source>
</evidence>
<dbReference type="SUPFAM" id="SSF161098">
    <property type="entry name" value="MetI-like"/>
    <property type="match status" value="1"/>
</dbReference>
<feature type="transmembrane region" description="Helical" evidence="7">
    <location>
        <begin position="144"/>
        <end position="165"/>
    </location>
</feature>
<keyword evidence="2 7" id="KW-0813">Transport</keyword>
<dbReference type="InterPro" id="IPR035906">
    <property type="entry name" value="MetI-like_sf"/>
</dbReference>
<evidence type="ECO:0000256" key="2">
    <source>
        <dbReference type="ARBA" id="ARBA00022448"/>
    </source>
</evidence>
<sequence>MGKKGRSAVLNKMTEDRIAILDSVAKPGKKRAWMFQLPLHLMILPGLILILVYSYGPMLGAVIAFQDFNPARGIFDSEWNGLDNIRYVMALPGSFQIIWNTLIIAVMKIVVGLIVPVVVALLLNEIRKELFKRTVQTLIYLPHFLSWIILGGVLIDILSPTYGLVNQMLNGLGLDSIYFLGSNDWFRSVLVTSDVWKEFGFNTIVYLAALTGINPTLYEAAVIDGANRWKQTLYVTLPGMAPIIILTATLALGQVLNAGFDQVYNLYSPQVYETGDIIDTFVYRIGIVDAQYGVATAVGLFKSVVSLILLSASYFLAYRFANYRIF</sequence>
<proteinExistence type="inferred from homology"/>
<dbReference type="PROSITE" id="PS50928">
    <property type="entry name" value="ABC_TM1"/>
    <property type="match status" value="1"/>
</dbReference>
<dbReference type="HOGENOM" id="CLU_016047_0_1_9"/>
<dbReference type="KEGG" id="pmw:B2K_10960"/>
<accession>I0BFT7</accession>
<evidence type="ECO:0000256" key="1">
    <source>
        <dbReference type="ARBA" id="ARBA00004651"/>
    </source>
</evidence>
<evidence type="ECO:0000256" key="7">
    <source>
        <dbReference type="RuleBase" id="RU363032"/>
    </source>
</evidence>
<feature type="transmembrane region" description="Helical" evidence="7">
    <location>
        <begin position="233"/>
        <end position="256"/>
    </location>
</feature>
<keyword evidence="5 7" id="KW-1133">Transmembrane helix</keyword>
<evidence type="ECO:0000256" key="5">
    <source>
        <dbReference type="ARBA" id="ARBA00022989"/>
    </source>
</evidence>
<feature type="domain" description="ABC transmembrane type-1" evidence="8">
    <location>
        <begin position="98"/>
        <end position="313"/>
    </location>
</feature>
<dbReference type="AlphaFoldDB" id="I0BFT7"/>
<dbReference type="Gene3D" id="1.10.3720.10">
    <property type="entry name" value="MetI-like"/>
    <property type="match status" value="1"/>
</dbReference>
<keyword evidence="6 7" id="KW-0472">Membrane</keyword>
<dbReference type="PANTHER" id="PTHR43227:SF11">
    <property type="entry name" value="BLL4140 PROTEIN"/>
    <property type="match status" value="1"/>
</dbReference>
<dbReference type="InterPro" id="IPR000515">
    <property type="entry name" value="MetI-like"/>
</dbReference>
<evidence type="ECO:0000313" key="10">
    <source>
        <dbReference type="Proteomes" id="UP000007392"/>
    </source>
</evidence>
<feature type="transmembrane region" description="Helical" evidence="7">
    <location>
        <begin position="199"/>
        <end position="221"/>
    </location>
</feature>
<dbReference type="Proteomes" id="UP000007392">
    <property type="component" value="Chromosome"/>
</dbReference>
<dbReference type="GO" id="GO:0055085">
    <property type="term" value="P:transmembrane transport"/>
    <property type="evidence" value="ECO:0007669"/>
    <property type="project" value="InterPro"/>
</dbReference>
<feature type="transmembrane region" description="Helical" evidence="7">
    <location>
        <begin position="97"/>
        <end position="123"/>
    </location>
</feature>
<dbReference type="PATRIC" id="fig|997761.3.peg.2124"/>
<keyword evidence="4 7" id="KW-0812">Transmembrane</keyword>
<dbReference type="Pfam" id="PF00528">
    <property type="entry name" value="BPD_transp_1"/>
    <property type="match status" value="1"/>
</dbReference>
<comment type="subcellular location">
    <subcellularLocation>
        <location evidence="1 7">Cell membrane</location>
        <topology evidence="1 7">Multi-pass membrane protein</topology>
    </subcellularLocation>
</comment>
<comment type="similarity">
    <text evidence="7">Belongs to the binding-protein-dependent transport system permease family.</text>
</comment>
<dbReference type="CDD" id="cd06261">
    <property type="entry name" value="TM_PBP2"/>
    <property type="match status" value="1"/>
</dbReference>
<gene>
    <name evidence="9" type="ORF">B2K_10960</name>
</gene>
<dbReference type="GO" id="GO:0005886">
    <property type="term" value="C:plasma membrane"/>
    <property type="evidence" value="ECO:0007669"/>
    <property type="project" value="UniProtKB-SubCell"/>
</dbReference>
<organism evidence="9 10">
    <name type="scientific">Paenibacillus mucilaginosus K02</name>
    <dbReference type="NCBI Taxonomy" id="997761"/>
    <lineage>
        <taxon>Bacteria</taxon>
        <taxon>Bacillati</taxon>
        <taxon>Bacillota</taxon>
        <taxon>Bacilli</taxon>
        <taxon>Bacillales</taxon>
        <taxon>Paenibacillaceae</taxon>
        <taxon>Paenibacillus</taxon>
    </lineage>
</organism>
<feature type="transmembrane region" description="Helical" evidence="7">
    <location>
        <begin position="39"/>
        <end position="65"/>
    </location>
</feature>
<dbReference type="EMBL" id="CP003422">
    <property type="protein sequence ID" value="AFH61234.1"/>
    <property type="molecule type" value="Genomic_DNA"/>
</dbReference>
<evidence type="ECO:0000256" key="6">
    <source>
        <dbReference type="ARBA" id="ARBA00023136"/>
    </source>
</evidence>
<dbReference type="PANTHER" id="PTHR43227">
    <property type="entry name" value="BLL4140 PROTEIN"/>
    <property type="match status" value="1"/>
</dbReference>
<feature type="transmembrane region" description="Helical" evidence="7">
    <location>
        <begin position="292"/>
        <end position="317"/>
    </location>
</feature>
<evidence type="ECO:0000313" key="9">
    <source>
        <dbReference type="EMBL" id="AFH61234.1"/>
    </source>
</evidence>